<organism evidence="2 3">
    <name type="scientific">Paraburkholderia denitrificans</name>
    <dbReference type="NCBI Taxonomy" id="694025"/>
    <lineage>
        <taxon>Bacteria</taxon>
        <taxon>Pseudomonadati</taxon>
        <taxon>Pseudomonadota</taxon>
        <taxon>Betaproteobacteria</taxon>
        <taxon>Burkholderiales</taxon>
        <taxon>Burkholderiaceae</taxon>
        <taxon>Paraburkholderia</taxon>
    </lineage>
</organism>
<dbReference type="EMBL" id="JBHSMP010000006">
    <property type="protein sequence ID" value="MFC5427616.1"/>
    <property type="molecule type" value="Genomic_DNA"/>
</dbReference>
<name>A0ABW0J3J0_9BURK</name>
<evidence type="ECO:0000256" key="1">
    <source>
        <dbReference type="SAM" id="MobiDB-lite"/>
    </source>
</evidence>
<evidence type="ECO:0000313" key="2">
    <source>
        <dbReference type="EMBL" id="MFC5427616.1"/>
    </source>
</evidence>
<comment type="caution">
    <text evidence="2">The sequence shown here is derived from an EMBL/GenBank/DDBJ whole genome shotgun (WGS) entry which is preliminary data.</text>
</comment>
<feature type="region of interest" description="Disordered" evidence="1">
    <location>
        <begin position="1"/>
        <end position="25"/>
    </location>
</feature>
<feature type="compositionally biased region" description="Polar residues" evidence="1">
    <location>
        <begin position="1"/>
        <end position="10"/>
    </location>
</feature>
<sequence length="161" mass="18272">MRQTEPQASRNALRASPMPDDPKMMSSKEIVKVAEALGVDNSHPNVLRDIRCMLLELHARDLIDAGIPPGAARSTWVRDSSDTLWIQLIGRSFDWSRDARGRFSEFRLDREHTITLVTGYDVRLRNGVIKRLNELKKIVAGHSLEARKRNDAGCRRAPLMD</sequence>
<accession>A0ABW0J3J0</accession>
<keyword evidence="3" id="KW-1185">Reference proteome</keyword>
<reference evidence="3" key="1">
    <citation type="journal article" date="2019" name="Int. J. Syst. Evol. Microbiol.">
        <title>The Global Catalogue of Microorganisms (GCM) 10K type strain sequencing project: providing services to taxonomists for standard genome sequencing and annotation.</title>
        <authorList>
            <consortium name="The Broad Institute Genomics Platform"/>
            <consortium name="The Broad Institute Genome Sequencing Center for Infectious Disease"/>
            <person name="Wu L."/>
            <person name="Ma J."/>
        </authorList>
    </citation>
    <scope>NUCLEOTIDE SEQUENCE [LARGE SCALE GENOMIC DNA]</scope>
    <source>
        <strain evidence="3">CCUG 56042</strain>
    </source>
</reference>
<dbReference type="Proteomes" id="UP001596103">
    <property type="component" value="Unassembled WGS sequence"/>
</dbReference>
<evidence type="ECO:0000313" key="3">
    <source>
        <dbReference type="Proteomes" id="UP001596103"/>
    </source>
</evidence>
<protein>
    <submittedName>
        <fullName evidence="2">Uncharacterized protein</fullName>
    </submittedName>
</protein>
<gene>
    <name evidence="2" type="ORF">ACFPTO_02135</name>
</gene>
<dbReference type="RefSeq" id="WP_377709142.1">
    <property type="nucleotide sequence ID" value="NZ_JBHSMP010000006.1"/>
</dbReference>
<proteinExistence type="predicted"/>